<protein>
    <recommendedName>
        <fullName evidence="1">Aminotransferase class V domain-containing protein</fullName>
    </recommendedName>
</protein>
<dbReference type="InterPro" id="IPR000192">
    <property type="entry name" value="Aminotrans_V_dom"/>
</dbReference>
<comment type="caution">
    <text evidence="2">The sequence shown here is derived from an EMBL/GenBank/DDBJ whole genome shotgun (WGS) entry which is preliminary data.</text>
</comment>
<dbReference type="Proteomes" id="UP001489004">
    <property type="component" value="Unassembled WGS sequence"/>
</dbReference>
<dbReference type="PANTHER" id="PTHR43586:SF21">
    <property type="entry name" value="PYRIDOXAL PHOSPHATE (PLP)-DEPENDENT ASPARTATE AMINOTRANSFERASE SUPERFAMILY"/>
    <property type="match status" value="1"/>
</dbReference>
<evidence type="ECO:0000313" key="3">
    <source>
        <dbReference type="Proteomes" id="UP001489004"/>
    </source>
</evidence>
<evidence type="ECO:0000259" key="1">
    <source>
        <dbReference type="Pfam" id="PF00266"/>
    </source>
</evidence>
<name>A0AAW1R7E1_9CHLO</name>
<dbReference type="Gene3D" id="3.40.640.10">
    <property type="entry name" value="Type I PLP-dependent aspartate aminotransferase-like (Major domain)"/>
    <property type="match status" value="1"/>
</dbReference>
<dbReference type="Gene3D" id="3.90.1150.10">
    <property type="entry name" value="Aspartate Aminotransferase, domain 1"/>
    <property type="match status" value="1"/>
</dbReference>
<proteinExistence type="predicted"/>
<dbReference type="PANTHER" id="PTHR43586">
    <property type="entry name" value="CYSTEINE DESULFURASE"/>
    <property type="match status" value="1"/>
</dbReference>
<gene>
    <name evidence="2" type="ORF">WJX72_006467</name>
</gene>
<keyword evidence="3" id="KW-1185">Reference proteome</keyword>
<evidence type="ECO:0000313" key="2">
    <source>
        <dbReference type="EMBL" id="KAK9829554.1"/>
    </source>
</evidence>
<dbReference type="Pfam" id="PF00266">
    <property type="entry name" value="Aminotran_5"/>
    <property type="match status" value="2"/>
</dbReference>
<feature type="domain" description="Aminotransferase class V" evidence="1">
    <location>
        <begin position="3"/>
        <end position="265"/>
    </location>
</feature>
<feature type="domain" description="Aminotransferase class V" evidence="1">
    <location>
        <begin position="296"/>
        <end position="407"/>
    </location>
</feature>
<dbReference type="EMBL" id="JALJOR010000001">
    <property type="protein sequence ID" value="KAK9829554.1"/>
    <property type="molecule type" value="Genomic_DNA"/>
</dbReference>
<dbReference type="AlphaFoldDB" id="A0AAW1R7E1"/>
<dbReference type="SUPFAM" id="SSF53383">
    <property type="entry name" value="PLP-dependent transferases"/>
    <property type="match status" value="1"/>
</dbReference>
<dbReference type="InterPro" id="IPR015421">
    <property type="entry name" value="PyrdxlP-dep_Trfase_major"/>
</dbReference>
<reference evidence="2 3" key="1">
    <citation type="journal article" date="2024" name="Nat. Commun.">
        <title>Phylogenomics reveals the evolutionary origins of lichenization in chlorophyte algae.</title>
        <authorList>
            <person name="Puginier C."/>
            <person name="Libourel C."/>
            <person name="Otte J."/>
            <person name="Skaloud P."/>
            <person name="Haon M."/>
            <person name="Grisel S."/>
            <person name="Petersen M."/>
            <person name="Berrin J.G."/>
            <person name="Delaux P.M."/>
            <person name="Dal Grande F."/>
            <person name="Keller J."/>
        </authorList>
    </citation>
    <scope>NUCLEOTIDE SEQUENCE [LARGE SCALE GENOMIC DNA]</scope>
    <source>
        <strain evidence="2 3">SAG 2043</strain>
    </source>
</reference>
<dbReference type="InterPro" id="IPR015424">
    <property type="entry name" value="PyrdxlP-dep_Trfase"/>
</dbReference>
<organism evidence="2 3">
    <name type="scientific">[Myrmecia] bisecta</name>
    <dbReference type="NCBI Taxonomy" id="41462"/>
    <lineage>
        <taxon>Eukaryota</taxon>
        <taxon>Viridiplantae</taxon>
        <taxon>Chlorophyta</taxon>
        <taxon>core chlorophytes</taxon>
        <taxon>Trebouxiophyceae</taxon>
        <taxon>Trebouxiales</taxon>
        <taxon>Trebouxiaceae</taxon>
        <taxon>Myrmecia</taxon>
    </lineage>
</organism>
<sequence length="415" mass="44575">MENAGGSQAPRCVVDAVRDHMLHSYAQLGAGYAASNRATKTVDEAHDVIKTFMNAHGVGEVVLGHSSSQLFAMLADCYRRCKLVRPGDEIIIHEAAHEANAGPWVRLAEETGATLQVWRISRTAPYSSSPAELHALLTPRTKILALVHVSNLLGEVLDLPELMRLVRSSPAGKSVKVVADGVAYAPHLAIDVAEWGVDWYGFSPYKTWGPHMGALYGSHAAFTQLENGGPNHFWIPGNEVPYKFELGGVSHEGCAGLVALSQYLRVMASGADSKGTDMAANGKAGTLTRSTVDGAYAHFAAMEAPLQERLLSYLLTKPCVSIFGGCHSRTGERVPTISFTHATKPPSQIAAAIQAAGFAVRHGHNYAVRPLQALAADRPDDWPFGWEEGVVRISMLHYNTPAEVENLVAALEGIL</sequence>
<dbReference type="InterPro" id="IPR015422">
    <property type="entry name" value="PyrdxlP-dep_Trfase_small"/>
</dbReference>
<accession>A0AAW1R7E1</accession>